<protein>
    <recommendedName>
        <fullName evidence="12">Probable dual-specificity RNA methyltransferase RlmN</fullName>
        <ecNumber evidence="12">2.1.1.192</ecNumber>
    </recommendedName>
    <alternativeName>
        <fullName evidence="12">23S rRNA (adenine(2503)-C(2))-methyltransferase</fullName>
    </alternativeName>
    <alternativeName>
        <fullName evidence="12">23S rRNA m2A2503 methyltransferase</fullName>
    </alternativeName>
    <alternativeName>
        <fullName evidence="12">Ribosomal RNA large subunit methyltransferase N</fullName>
    </alternativeName>
    <alternativeName>
        <fullName evidence="12">tRNA (adenine(37)-C(2))-methyltransferase</fullName>
    </alternativeName>
    <alternativeName>
        <fullName evidence="12">tRNA m2A37 methyltransferase</fullName>
    </alternativeName>
</protein>
<comment type="caution">
    <text evidence="14">The sequence shown here is derived from an EMBL/GenBank/DDBJ whole genome shotgun (WGS) entry which is preliminary data.</text>
</comment>
<dbReference type="InterPro" id="IPR007197">
    <property type="entry name" value="rSAM"/>
</dbReference>
<dbReference type="Gene3D" id="1.10.150.530">
    <property type="match status" value="1"/>
</dbReference>
<evidence type="ECO:0000256" key="2">
    <source>
        <dbReference type="ARBA" id="ARBA00022485"/>
    </source>
</evidence>
<name>A0A9E2KDG1_9FIRM</name>
<dbReference type="SFLD" id="SFLDF00275">
    <property type="entry name" value="adenosine_C2_methyltransferase"/>
    <property type="match status" value="1"/>
</dbReference>
<keyword evidence="11 12" id="KW-0411">Iron-sulfur</keyword>
<dbReference type="PIRSF" id="PIRSF006004">
    <property type="entry name" value="CHP00048"/>
    <property type="match status" value="1"/>
</dbReference>
<feature type="domain" description="Radical SAM core" evidence="13">
    <location>
        <begin position="97"/>
        <end position="327"/>
    </location>
</feature>
<dbReference type="PANTHER" id="PTHR30544">
    <property type="entry name" value="23S RRNA METHYLTRANSFERASE"/>
    <property type="match status" value="1"/>
</dbReference>
<keyword evidence="5 12" id="KW-0489">Methyltransferase</keyword>
<keyword evidence="8 12" id="KW-0819">tRNA processing</keyword>
<dbReference type="PANTHER" id="PTHR30544:SF5">
    <property type="entry name" value="RADICAL SAM CORE DOMAIN-CONTAINING PROTEIN"/>
    <property type="match status" value="1"/>
</dbReference>
<comment type="function">
    <text evidence="12">Specifically methylates position 2 of adenine 2503 in 23S rRNA and position 2 of adenine 37 in tRNAs.</text>
</comment>
<dbReference type="InterPro" id="IPR058240">
    <property type="entry name" value="rSAM_sf"/>
</dbReference>
<dbReference type="GO" id="GO:0070040">
    <property type="term" value="F:rRNA (adenine(2503)-C2-)-methyltransferase activity"/>
    <property type="evidence" value="ECO:0007669"/>
    <property type="project" value="UniProtKB-UniRule"/>
</dbReference>
<feature type="active site" description="S-methylcysteine intermediate" evidence="12">
    <location>
        <position position="332"/>
    </location>
</feature>
<dbReference type="Pfam" id="PF21016">
    <property type="entry name" value="RlmN_N"/>
    <property type="match status" value="1"/>
</dbReference>
<dbReference type="GO" id="GO:0005737">
    <property type="term" value="C:cytoplasm"/>
    <property type="evidence" value="ECO:0007669"/>
    <property type="project" value="UniProtKB-SubCell"/>
</dbReference>
<dbReference type="SFLD" id="SFLDG01062">
    <property type="entry name" value="methyltransferase_(Class_A)"/>
    <property type="match status" value="1"/>
</dbReference>
<dbReference type="GO" id="GO:0030488">
    <property type="term" value="P:tRNA methylation"/>
    <property type="evidence" value="ECO:0007669"/>
    <property type="project" value="UniProtKB-UniRule"/>
</dbReference>
<comment type="subcellular location">
    <subcellularLocation>
        <location evidence="1 12">Cytoplasm</location>
    </subcellularLocation>
</comment>
<evidence type="ECO:0000313" key="14">
    <source>
        <dbReference type="EMBL" id="MBU3804899.1"/>
    </source>
</evidence>
<comment type="miscellaneous">
    <text evidence="12">Reaction proceeds by a ping-pong mechanism involving intermediate methylation of a conserved cysteine residue.</text>
</comment>
<feature type="binding site" evidence="12">
    <location>
        <position position="289"/>
    </location>
    <ligand>
        <name>S-adenosyl-L-methionine</name>
        <dbReference type="ChEBI" id="CHEBI:59789"/>
    </ligand>
</feature>
<evidence type="ECO:0000256" key="6">
    <source>
        <dbReference type="ARBA" id="ARBA00022679"/>
    </source>
</evidence>
<evidence type="ECO:0000256" key="7">
    <source>
        <dbReference type="ARBA" id="ARBA00022691"/>
    </source>
</evidence>
<dbReference type="GO" id="GO:0046872">
    <property type="term" value="F:metal ion binding"/>
    <property type="evidence" value="ECO:0007669"/>
    <property type="project" value="UniProtKB-KW"/>
</dbReference>
<dbReference type="GO" id="GO:0070475">
    <property type="term" value="P:rRNA base methylation"/>
    <property type="evidence" value="ECO:0007669"/>
    <property type="project" value="UniProtKB-UniRule"/>
</dbReference>
<dbReference type="EMBL" id="JAHLFQ010000210">
    <property type="protein sequence ID" value="MBU3804899.1"/>
    <property type="molecule type" value="Genomic_DNA"/>
</dbReference>
<reference evidence="14" key="2">
    <citation type="submission" date="2021-04" db="EMBL/GenBank/DDBJ databases">
        <authorList>
            <person name="Gilroy R."/>
        </authorList>
    </citation>
    <scope>NUCLEOTIDE SEQUENCE</scope>
    <source>
        <strain evidence="14">B5-657</strain>
    </source>
</reference>
<dbReference type="GO" id="GO:0051539">
    <property type="term" value="F:4 iron, 4 sulfur cluster binding"/>
    <property type="evidence" value="ECO:0007669"/>
    <property type="project" value="UniProtKB-UniRule"/>
</dbReference>
<dbReference type="AlphaFoldDB" id="A0A9E2KDG1"/>
<feature type="binding site" evidence="12">
    <location>
        <begin position="213"/>
        <end position="215"/>
    </location>
    <ligand>
        <name>S-adenosyl-L-methionine</name>
        <dbReference type="ChEBI" id="CHEBI:59789"/>
    </ligand>
</feature>
<evidence type="ECO:0000256" key="10">
    <source>
        <dbReference type="ARBA" id="ARBA00023004"/>
    </source>
</evidence>
<dbReference type="SFLD" id="SFLDS00029">
    <property type="entry name" value="Radical_SAM"/>
    <property type="match status" value="1"/>
</dbReference>
<comment type="similarity">
    <text evidence="12">Belongs to the radical SAM superfamily. RlmN family.</text>
</comment>
<evidence type="ECO:0000259" key="13">
    <source>
        <dbReference type="PROSITE" id="PS51918"/>
    </source>
</evidence>
<evidence type="ECO:0000256" key="11">
    <source>
        <dbReference type="ARBA" id="ARBA00023014"/>
    </source>
</evidence>
<dbReference type="CDD" id="cd01335">
    <property type="entry name" value="Radical_SAM"/>
    <property type="match status" value="1"/>
</dbReference>
<dbReference type="GO" id="GO:0019843">
    <property type="term" value="F:rRNA binding"/>
    <property type="evidence" value="ECO:0007669"/>
    <property type="project" value="UniProtKB-UniRule"/>
</dbReference>
<comment type="catalytic activity">
    <reaction evidence="12">
        <text>adenosine(37) in tRNA + 2 reduced [2Fe-2S]-[ferredoxin] + 2 S-adenosyl-L-methionine = 2-methyladenosine(37) in tRNA + 5'-deoxyadenosine + L-methionine + 2 oxidized [2Fe-2S]-[ferredoxin] + S-adenosyl-L-homocysteine</text>
        <dbReference type="Rhea" id="RHEA:43332"/>
        <dbReference type="Rhea" id="RHEA-COMP:10000"/>
        <dbReference type="Rhea" id="RHEA-COMP:10001"/>
        <dbReference type="Rhea" id="RHEA-COMP:10162"/>
        <dbReference type="Rhea" id="RHEA-COMP:10485"/>
        <dbReference type="ChEBI" id="CHEBI:17319"/>
        <dbReference type="ChEBI" id="CHEBI:33737"/>
        <dbReference type="ChEBI" id="CHEBI:33738"/>
        <dbReference type="ChEBI" id="CHEBI:57844"/>
        <dbReference type="ChEBI" id="CHEBI:57856"/>
        <dbReference type="ChEBI" id="CHEBI:59789"/>
        <dbReference type="ChEBI" id="CHEBI:74411"/>
        <dbReference type="ChEBI" id="CHEBI:74497"/>
        <dbReference type="EC" id="2.1.1.192"/>
    </reaction>
</comment>
<dbReference type="InterPro" id="IPR013785">
    <property type="entry name" value="Aldolase_TIM"/>
</dbReference>
<evidence type="ECO:0000256" key="12">
    <source>
        <dbReference type="HAMAP-Rule" id="MF_01849"/>
    </source>
</evidence>
<dbReference type="SUPFAM" id="SSF102114">
    <property type="entry name" value="Radical SAM enzymes"/>
    <property type="match status" value="1"/>
</dbReference>
<dbReference type="InterPro" id="IPR027492">
    <property type="entry name" value="RNA_MTrfase_RlmN"/>
</dbReference>
<evidence type="ECO:0000256" key="8">
    <source>
        <dbReference type="ARBA" id="ARBA00022694"/>
    </source>
</evidence>
<organism evidence="14 15">
    <name type="scientific">Candidatus Cellulosilyticum pullistercoris</name>
    <dbReference type="NCBI Taxonomy" id="2838521"/>
    <lineage>
        <taxon>Bacteria</taxon>
        <taxon>Bacillati</taxon>
        <taxon>Bacillota</taxon>
        <taxon>Clostridia</taxon>
        <taxon>Lachnospirales</taxon>
        <taxon>Cellulosilyticaceae</taxon>
        <taxon>Cellulosilyticum</taxon>
    </lineage>
</organism>
<feature type="binding site" evidence="12">
    <location>
        <position position="190"/>
    </location>
    <ligand>
        <name>S-adenosyl-L-methionine</name>
        <dbReference type="ChEBI" id="CHEBI:59789"/>
    </ligand>
</feature>
<keyword evidence="10 12" id="KW-0408">Iron</keyword>
<reference evidence="14" key="1">
    <citation type="journal article" date="2021" name="PeerJ">
        <title>Extensive microbial diversity within the chicken gut microbiome revealed by metagenomics and culture.</title>
        <authorList>
            <person name="Gilroy R."/>
            <person name="Ravi A."/>
            <person name="Getino M."/>
            <person name="Pursley I."/>
            <person name="Horton D.L."/>
            <person name="Alikhan N.F."/>
            <person name="Baker D."/>
            <person name="Gharbi K."/>
            <person name="Hall N."/>
            <person name="Watson M."/>
            <person name="Adriaenssens E.M."/>
            <person name="Foster-Nyarko E."/>
            <person name="Jarju S."/>
            <person name="Secka A."/>
            <person name="Antonio M."/>
            <person name="Oren A."/>
            <person name="Chaudhuri R.R."/>
            <person name="La Ragione R."/>
            <person name="Hildebrand F."/>
            <person name="Pallen M.J."/>
        </authorList>
    </citation>
    <scope>NUCLEOTIDE SEQUENCE</scope>
    <source>
        <strain evidence="14">B5-657</strain>
    </source>
</reference>
<dbReference type="InterPro" id="IPR048641">
    <property type="entry name" value="RlmN_N"/>
</dbReference>
<comment type="catalytic activity">
    <reaction evidence="12">
        <text>adenosine(2503) in 23S rRNA + 2 reduced [2Fe-2S]-[ferredoxin] + 2 S-adenosyl-L-methionine = 2-methyladenosine(2503) in 23S rRNA + 5'-deoxyadenosine + L-methionine + 2 oxidized [2Fe-2S]-[ferredoxin] + S-adenosyl-L-homocysteine</text>
        <dbReference type="Rhea" id="RHEA:42916"/>
        <dbReference type="Rhea" id="RHEA-COMP:10000"/>
        <dbReference type="Rhea" id="RHEA-COMP:10001"/>
        <dbReference type="Rhea" id="RHEA-COMP:10152"/>
        <dbReference type="Rhea" id="RHEA-COMP:10282"/>
        <dbReference type="ChEBI" id="CHEBI:17319"/>
        <dbReference type="ChEBI" id="CHEBI:33737"/>
        <dbReference type="ChEBI" id="CHEBI:33738"/>
        <dbReference type="ChEBI" id="CHEBI:57844"/>
        <dbReference type="ChEBI" id="CHEBI:57856"/>
        <dbReference type="ChEBI" id="CHEBI:59789"/>
        <dbReference type="ChEBI" id="CHEBI:74411"/>
        <dbReference type="ChEBI" id="CHEBI:74497"/>
        <dbReference type="EC" id="2.1.1.192"/>
    </reaction>
</comment>
<evidence type="ECO:0000256" key="3">
    <source>
        <dbReference type="ARBA" id="ARBA00022490"/>
    </source>
</evidence>
<evidence type="ECO:0000256" key="5">
    <source>
        <dbReference type="ARBA" id="ARBA00022603"/>
    </source>
</evidence>
<comment type="caution">
    <text evidence="12">Lacks conserved residue(s) required for the propagation of feature annotation.</text>
</comment>
<dbReference type="GO" id="GO:0002935">
    <property type="term" value="F:tRNA (adenine(37)-C2)-methyltransferase activity"/>
    <property type="evidence" value="ECO:0007669"/>
    <property type="project" value="UniProtKB-UniRule"/>
</dbReference>
<dbReference type="FunFam" id="3.20.20.70:FF:000014">
    <property type="entry name" value="Probable dual-specificity RNA methyltransferase RlmN"/>
    <property type="match status" value="1"/>
</dbReference>
<dbReference type="GO" id="GO:0000049">
    <property type="term" value="F:tRNA binding"/>
    <property type="evidence" value="ECO:0007669"/>
    <property type="project" value="UniProtKB-UniRule"/>
</dbReference>
<feature type="binding site" evidence="12">
    <location>
        <position position="118"/>
    </location>
    <ligand>
        <name>[4Fe-4S] cluster</name>
        <dbReference type="ChEBI" id="CHEBI:49883"/>
        <note>4Fe-4S-S-AdoMet</note>
    </ligand>
</feature>
<dbReference type="Gene3D" id="3.20.20.70">
    <property type="entry name" value="Aldolase class I"/>
    <property type="match status" value="1"/>
</dbReference>
<evidence type="ECO:0000256" key="4">
    <source>
        <dbReference type="ARBA" id="ARBA00022552"/>
    </source>
</evidence>
<feature type="active site" description="Proton acceptor" evidence="12">
    <location>
        <position position="91"/>
    </location>
</feature>
<dbReference type="InterPro" id="IPR004383">
    <property type="entry name" value="rRNA_lsu_MTrfase_RlmN/Cfr"/>
</dbReference>
<feature type="binding site" evidence="12">
    <location>
        <begin position="158"/>
        <end position="159"/>
    </location>
    <ligand>
        <name>S-adenosyl-L-methionine</name>
        <dbReference type="ChEBI" id="CHEBI:59789"/>
    </ligand>
</feature>
<gene>
    <name evidence="12 14" type="primary">rlmN</name>
    <name evidence="14" type="ORF">H9872_09120</name>
</gene>
<comment type="cofactor">
    <cofactor evidence="12">
        <name>[4Fe-4S] cluster</name>
        <dbReference type="ChEBI" id="CHEBI:49883"/>
    </cofactor>
    <text evidence="12">Binds 1 [4Fe-4S] cluster. The cluster is coordinated with 3 cysteines and an exchangeable S-adenosyl-L-methionine.</text>
</comment>
<dbReference type="HAMAP" id="MF_01849">
    <property type="entry name" value="RNA_methyltr_RlmN"/>
    <property type="match status" value="1"/>
</dbReference>
<keyword evidence="12" id="KW-1015">Disulfide bond</keyword>
<dbReference type="PROSITE" id="PS51918">
    <property type="entry name" value="RADICAL_SAM"/>
    <property type="match status" value="1"/>
</dbReference>
<accession>A0A9E2KDG1</accession>
<feature type="binding site" evidence="12">
    <location>
        <position position="115"/>
    </location>
    <ligand>
        <name>[4Fe-4S] cluster</name>
        <dbReference type="ChEBI" id="CHEBI:49883"/>
        <note>4Fe-4S-S-AdoMet</note>
    </ligand>
</feature>
<dbReference type="EC" id="2.1.1.192" evidence="12"/>
<evidence type="ECO:0000256" key="1">
    <source>
        <dbReference type="ARBA" id="ARBA00004496"/>
    </source>
</evidence>
<keyword evidence="9 12" id="KW-0479">Metal-binding</keyword>
<proteinExistence type="inferred from homology"/>
<keyword evidence="3 12" id="KW-0963">Cytoplasm</keyword>
<keyword evidence="4 12" id="KW-0698">rRNA processing</keyword>
<keyword evidence="7 12" id="KW-0949">S-adenosyl-L-methionine</keyword>
<feature type="binding site" evidence="12">
    <location>
        <position position="111"/>
    </location>
    <ligand>
        <name>[4Fe-4S] cluster</name>
        <dbReference type="ChEBI" id="CHEBI:49883"/>
        <note>4Fe-4S-S-AdoMet</note>
    </ligand>
</feature>
<evidence type="ECO:0000313" key="15">
    <source>
        <dbReference type="Proteomes" id="UP000824229"/>
    </source>
</evidence>
<dbReference type="Pfam" id="PF04055">
    <property type="entry name" value="Radical_SAM"/>
    <property type="match status" value="1"/>
</dbReference>
<dbReference type="Proteomes" id="UP000824229">
    <property type="component" value="Unassembled WGS sequence"/>
</dbReference>
<dbReference type="NCBIfam" id="TIGR00048">
    <property type="entry name" value="rRNA_mod_RlmN"/>
    <property type="match status" value="1"/>
</dbReference>
<sequence>MNEIVSLNIEELERLILSYGESKFRAKQLFEWFHKKMIWDYQEMSNLPIKLREKLAVDYPIMPLRIVEKLESKLDGTIKYLFELWDSHIIESVFMRYKHGNSVCISSQVGCRMGCKFCASTLEGRVRNLMPAEMVGQIYAIQKDTNERVSNIVVMGSGEPLEELDITLKFVHLINAPQGQNIGSRHITVSTCGLVPEMKRLADEKLQINLALSLHATTDEKRKAVMPIAYKYSIEELINACKYFINQTNRRITFEYALIEGENDSEEDARRMGQLLKGMLCHVNLIPVNKIEERNYKSSGASSVEKFIRILEQYGIPTTLRRTLGADIDAACGQLRRRYIKKRGE</sequence>
<evidence type="ECO:0000256" key="9">
    <source>
        <dbReference type="ARBA" id="ARBA00022723"/>
    </source>
</evidence>
<keyword evidence="2 12" id="KW-0004">4Fe-4S</keyword>
<dbReference type="InterPro" id="IPR040072">
    <property type="entry name" value="Methyltransferase_A"/>
</dbReference>
<keyword evidence="6 12" id="KW-0808">Transferase</keyword>